<protein>
    <submittedName>
        <fullName evidence="7">E3 ubiquitin-protein ligase</fullName>
    </submittedName>
</protein>
<dbReference type="GO" id="GO:0008270">
    <property type="term" value="F:zinc ion binding"/>
    <property type="evidence" value="ECO:0007669"/>
    <property type="project" value="UniProtKB-KW"/>
</dbReference>
<dbReference type="Gene3D" id="2.60.210.10">
    <property type="entry name" value="Apoptosis, Tumor Necrosis Factor Receptor Associated Protein 2, Chain A"/>
    <property type="match status" value="1"/>
</dbReference>
<dbReference type="GO" id="GO:0061630">
    <property type="term" value="F:ubiquitin protein ligase activity"/>
    <property type="evidence" value="ECO:0007669"/>
    <property type="project" value="TreeGrafter"/>
</dbReference>
<evidence type="ECO:0000256" key="2">
    <source>
        <dbReference type="ARBA" id="ARBA00022771"/>
    </source>
</evidence>
<feature type="region of interest" description="Disordered" evidence="5">
    <location>
        <begin position="322"/>
        <end position="409"/>
    </location>
</feature>
<dbReference type="PROSITE" id="PS51081">
    <property type="entry name" value="ZF_SIAH"/>
    <property type="match status" value="1"/>
</dbReference>
<dbReference type="GO" id="GO:0005737">
    <property type="term" value="C:cytoplasm"/>
    <property type="evidence" value="ECO:0007669"/>
    <property type="project" value="TreeGrafter"/>
</dbReference>
<dbReference type="InterPro" id="IPR004162">
    <property type="entry name" value="SINA-like_animal"/>
</dbReference>
<feature type="compositionally biased region" description="Polar residues" evidence="5">
    <location>
        <begin position="327"/>
        <end position="345"/>
    </location>
</feature>
<feature type="domain" description="SIAH-type" evidence="6">
    <location>
        <begin position="111"/>
        <end position="174"/>
    </location>
</feature>
<keyword evidence="8" id="KW-1185">Reference proteome</keyword>
<dbReference type="Gene3D" id="3.30.40.10">
    <property type="entry name" value="Zinc/RING finger domain, C3HC4 (zinc finger)"/>
    <property type="match status" value="1"/>
</dbReference>
<feature type="compositionally biased region" description="Low complexity" evidence="5">
    <location>
        <begin position="368"/>
        <end position="390"/>
    </location>
</feature>
<dbReference type="AlphaFoldDB" id="A0A182WDX1"/>
<dbReference type="PANTHER" id="PTHR45877">
    <property type="entry name" value="E3 UBIQUITIN-PROTEIN LIGASE SIAH2"/>
    <property type="match status" value="1"/>
</dbReference>
<dbReference type="VEuPathDB" id="VectorBase:AMIN008564"/>
<dbReference type="InterPro" id="IPR013083">
    <property type="entry name" value="Znf_RING/FYVE/PHD"/>
</dbReference>
<organism evidence="7 8">
    <name type="scientific">Anopheles minimus</name>
    <dbReference type="NCBI Taxonomy" id="112268"/>
    <lineage>
        <taxon>Eukaryota</taxon>
        <taxon>Metazoa</taxon>
        <taxon>Ecdysozoa</taxon>
        <taxon>Arthropoda</taxon>
        <taxon>Hexapoda</taxon>
        <taxon>Insecta</taxon>
        <taxon>Pterygota</taxon>
        <taxon>Neoptera</taxon>
        <taxon>Endopterygota</taxon>
        <taxon>Diptera</taxon>
        <taxon>Nematocera</taxon>
        <taxon>Culicoidea</taxon>
        <taxon>Culicidae</taxon>
        <taxon>Anophelinae</taxon>
        <taxon>Anopheles</taxon>
    </lineage>
</organism>
<keyword evidence="1" id="KW-0479">Metal-binding</keyword>
<dbReference type="STRING" id="112268.A0A182WDX1"/>
<dbReference type="Proteomes" id="UP000075920">
    <property type="component" value="Unassembled WGS sequence"/>
</dbReference>
<proteinExistence type="predicted"/>
<dbReference type="UniPathway" id="UPA00143"/>
<dbReference type="GO" id="GO:0043161">
    <property type="term" value="P:proteasome-mediated ubiquitin-dependent protein catabolic process"/>
    <property type="evidence" value="ECO:0007669"/>
    <property type="project" value="TreeGrafter"/>
</dbReference>
<dbReference type="GO" id="GO:0016567">
    <property type="term" value="P:protein ubiquitination"/>
    <property type="evidence" value="ECO:0007669"/>
    <property type="project" value="UniProtKB-UniPathway"/>
</dbReference>
<evidence type="ECO:0000313" key="8">
    <source>
        <dbReference type="Proteomes" id="UP000075920"/>
    </source>
</evidence>
<reference evidence="7" key="2">
    <citation type="submission" date="2020-05" db="UniProtKB">
        <authorList>
            <consortium name="EnsemblMetazoa"/>
        </authorList>
    </citation>
    <scope>IDENTIFICATION</scope>
    <source>
        <strain evidence="7">MINIMUS1</strain>
    </source>
</reference>
<evidence type="ECO:0000256" key="5">
    <source>
        <dbReference type="SAM" id="MobiDB-lite"/>
    </source>
</evidence>
<sequence length="560" mass="62132">KQPLKSVQASVLTKSAAVLVKPSTETDSLVLVGRKWCGVWSPGSTCCMLKMESLRCKQCNCFPNGEVYQCAANEHIYCASCKESKDKVLCVCGAKLSDDTVPNPIEKMIHQAMCPCRYAPNGCTWKFVQSEMDAHVAECRFRPYQCVAHSLNVIRCDWQGLQYEIEKHLTEGHKELGTMFRFRETSSLVFKQEMSLGGMKLVDAFSKRFLFYNFSDIAHKKLSFLMIYFGRREEAKQYCYELELRAGPFPKKDSAEDGEPEGPVTFARTVKFVERCCSDSENLAQMIAQERCVSLTHRQVQNYLHGEILHIAFKIRKVDGSREKKVSTGSVPAAEQSSQQSGVSTKTKHRPPPFVFANKQKPAGGSGKRSASSSSNASSCSGSSSSSSKSVKNATATNTSLPSRTPSTASTVTACSARNSTSADALTSSVNRCSLTSINRVSTPLTPFEKPEQCPLLTPSINKHDVPPSWSVSQTTMTGFAYHTSTEYHRQAYGHVPYRSVHHYPPGECTTTASVCQRYTQPYKVQDDRPYLMKHPTNCLYKPQAKWLAGNNTGKGDWST</sequence>
<accession>A0A182WDX1</accession>
<evidence type="ECO:0000256" key="4">
    <source>
        <dbReference type="PROSITE-ProRule" id="PRU00455"/>
    </source>
</evidence>
<dbReference type="EnsemblMetazoa" id="AMIN008564-RA">
    <property type="protein sequence ID" value="AMIN008564-PA"/>
    <property type="gene ID" value="AMIN008564"/>
</dbReference>
<keyword evidence="3" id="KW-0862">Zinc</keyword>
<dbReference type="InterPro" id="IPR008974">
    <property type="entry name" value="TRAF-like"/>
</dbReference>
<feature type="compositionally biased region" description="Polar residues" evidence="5">
    <location>
        <begin position="391"/>
        <end position="409"/>
    </location>
</feature>
<dbReference type="PANTHER" id="PTHR45877:SF2">
    <property type="entry name" value="E3 UBIQUITIN-PROTEIN LIGASE SINA-RELATED"/>
    <property type="match status" value="1"/>
</dbReference>
<evidence type="ECO:0000256" key="1">
    <source>
        <dbReference type="ARBA" id="ARBA00022723"/>
    </source>
</evidence>
<evidence type="ECO:0000259" key="6">
    <source>
        <dbReference type="PROSITE" id="PS51081"/>
    </source>
</evidence>
<dbReference type="Pfam" id="PF21361">
    <property type="entry name" value="Sina_ZnF"/>
    <property type="match status" value="1"/>
</dbReference>
<keyword evidence="2 4" id="KW-0863">Zinc-finger</keyword>
<dbReference type="GO" id="GO:0031624">
    <property type="term" value="F:ubiquitin conjugating enzyme binding"/>
    <property type="evidence" value="ECO:0007669"/>
    <property type="project" value="TreeGrafter"/>
</dbReference>
<dbReference type="SUPFAM" id="SSF49599">
    <property type="entry name" value="TRAF domain-like"/>
    <property type="match status" value="1"/>
</dbReference>
<name>A0A182WDX1_9DIPT</name>
<dbReference type="InterPro" id="IPR013010">
    <property type="entry name" value="Znf_SIAH"/>
</dbReference>
<evidence type="ECO:0000256" key="3">
    <source>
        <dbReference type="ARBA" id="ARBA00022833"/>
    </source>
</evidence>
<evidence type="ECO:0000313" key="7">
    <source>
        <dbReference type="EnsemblMetazoa" id="AMIN008564-PA"/>
    </source>
</evidence>
<reference evidence="8" key="1">
    <citation type="submission" date="2013-03" db="EMBL/GenBank/DDBJ databases">
        <title>The Genome Sequence of Anopheles minimus MINIMUS1.</title>
        <authorList>
            <consortium name="The Broad Institute Genomics Platform"/>
            <person name="Neafsey D.E."/>
            <person name="Walton C."/>
            <person name="Walker B."/>
            <person name="Young S.K."/>
            <person name="Zeng Q."/>
            <person name="Gargeya S."/>
            <person name="Fitzgerald M."/>
            <person name="Haas B."/>
            <person name="Abouelleil A."/>
            <person name="Allen A.W."/>
            <person name="Alvarado L."/>
            <person name="Arachchi H.M."/>
            <person name="Berlin A.M."/>
            <person name="Chapman S.B."/>
            <person name="Gainer-Dewar J."/>
            <person name="Goldberg J."/>
            <person name="Griggs A."/>
            <person name="Gujja S."/>
            <person name="Hansen M."/>
            <person name="Howarth C."/>
            <person name="Imamovic A."/>
            <person name="Ireland A."/>
            <person name="Larimer J."/>
            <person name="McCowan C."/>
            <person name="Murphy C."/>
            <person name="Pearson M."/>
            <person name="Poon T.W."/>
            <person name="Priest M."/>
            <person name="Roberts A."/>
            <person name="Saif S."/>
            <person name="Shea T."/>
            <person name="Sisk P."/>
            <person name="Sykes S."/>
            <person name="Wortman J."/>
            <person name="Nusbaum C."/>
            <person name="Birren B."/>
        </authorList>
    </citation>
    <scope>NUCLEOTIDE SEQUENCE [LARGE SCALE GENOMIC DNA]</scope>
    <source>
        <strain evidence="8">MINIMUS1</strain>
    </source>
</reference>